<accession>A0A1T5DLN7</accession>
<dbReference type="STRING" id="439228.SAMN06295920_105282"/>
<dbReference type="EMBL" id="FUYM01000005">
    <property type="protein sequence ID" value="SKB72577.1"/>
    <property type="molecule type" value="Genomic_DNA"/>
</dbReference>
<dbReference type="InterPro" id="IPR037523">
    <property type="entry name" value="VOC_core"/>
</dbReference>
<dbReference type="PANTHER" id="PTHR36503:SF1">
    <property type="entry name" value="BLR2520 PROTEIN"/>
    <property type="match status" value="1"/>
</dbReference>
<reference evidence="3" key="1">
    <citation type="submission" date="2017-02" db="EMBL/GenBank/DDBJ databases">
        <authorList>
            <person name="Varghese N."/>
            <person name="Submissions S."/>
        </authorList>
    </citation>
    <scope>NUCLEOTIDE SEQUENCE [LARGE SCALE GENOMIC DNA]</scope>
    <source>
        <strain evidence="3">UM2</strain>
    </source>
</reference>
<sequence>MMQQVSVITLGTTDLARSRRFYGDGFGWTPVFENDEIIFYQMNGLVLGTFLKAALEEDMNRAGLEQRGAFALAHNVAARELVAPLMERLVAAGGALLRPADAPPHGGFRGYVADPDEHAWEIAWNPGFAIDDEGRVRFGL</sequence>
<evidence type="ECO:0000259" key="1">
    <source>
        <dbReference type="PROSITE" id="PS51819"/>
    </source>
</evidence>
<dbReference type="Gene3D" id="3.10.180.10">
    <property type="entry name" value="2,3-Dihydroxybiphenyl 1,2-Dioxygenase, domain 1"/>
    <property type="match status" value="1"/>
</dbReference>
<dbReference type="PANTHER" id="PTHR36503">
    <property type="entry name" value="BLR2520 PROTEIN"/>
    <property type="match status" value="1"/>
</dbReference>
<keyword evidence="3" id="KW-1185">Reference proteome</keyword>
<proteinExistence type="predicted"/>
<evidence type="ECO:0000313" key="3">
    <source>
        <dbReference type="Proteomes" id="UP000189818"/>
    </source>
</evidence>
<dbReference type="Proteomes" id="UP000189818">
    <property type="component" value="Unassembled WGS sequence"/>
</dbReference>
<dbReference type="Pfam" id="PF00903">
    <property type="entry name" value="Glyoxalase"/>
    <property type="match status" value="1"/>
</dbReference>
<protein>
    <recommendedName>
        <fullName evidence="1">VOC domain-containing protein</fullName>
    </recommendedName>
</protein>
<dbReference type="OrthoDB" id="9798430at2"/>
<dbReference type="RefSeq" id="WP_079648641.1">
    <property type="nucleotide sequence ID" value="NZ_FUYM01000005.1"/>
</dbReference>
<organism evidence="2 3">
    <name type="scientific">Rhizorhabdus histidinilytica</name>
    <dbReference type="NCBI Taxonomy" id="439228"/>
    <lineage>
        <taxon>Bacteria</taxon>
        <taxon>Pseudomonadati</taxon>
        <taxon>Pseudomonadota</taxon>
        <taxon>Alphaproteobacteria</taxon>
        <taxon>Sphingomonadales</taxon>
        <taxon>Sphingomonadaceae</taxon>
        <taxon>Rhizorhabdus</taxon>
    </lineage>
</organism>
<dbReference type="PROSITE" id="PS51819">
    <property type="entry name" value="VOC"/>
    <property type="match status" value="1"/>
</dbReference>
<dbReference type="SUPFAM" id="SSF54593">
    <property type="entry name" value="Glyoxalase/Bleomycin resistance protein/Dihydroxybiphenyl dioxygenase"/>
    <property type="match status" value="1"/>
</dbReference>
<gene>
    <name evidence="2" type="ORF">SAMN06295920_105282</name>
</gene>
<dbReference type="AlphaFoldDB" id="A0A1T5DLN7"/>
<evidence type="ECO:0000313" key="2">
    <source>
        <dbReference type="EMBL" id="SKB72577.1"/>
    </source>
</evidence>
<feature type="domain" description="VOC" evidence="1">
    <location>
        <begin position="4"/>
        <end position="125"/>
    </location>
</feature>
<dbReference type="InterPro" id="IPR004360">
    <property type="entry name" value="Glyas_Fos-R_dOase_dom"/>
</dbReference>
<dbReference type="InterPro" id="IPR029068">
    <property type="entry name" value="Glyas_Bleomycin-R_OHBP_Dase"/>
</dbReference>
<name>A0A1T5DLN7_9SPHN</name>